<proteinExistence type="predicted"/>
<sequence length="102" mass="11328">MDSSLETPVWPAPPSCCASSLYAAVGLDPKNPPTLQERMRFGLATTYITRVLSVSSFFSLKLSFSREDHAVTKWVTINASSLTVRHGCLRELVLLLKRCVEK</sequence>
<dbReference type="Proteomes" id="UP001059041">
    <property type="component" value="Linkage Group LG20"/>
</dbReference>
<comment type="caution">
    <text evidence="1">The sequence shown here is derived from an EMBL/GenBank/DDBJ whole genome shotgun (WGS) entry which is preliminary data.</text>
</comment>
<name>A0A9W7WD20_TRIRA</name>
<dbReference type="EMBL" id="JAFHDT010000020">
    <property type="protein sequence ID" value="KAI7795541.1"/>
    <property type="molecule type" value="Genomic_DNA"/>
</dbReference>
<keyword evidence="2" id="KW-1185">Reference proteome</keyword>
<evidence type="ECO:0000313" key="2">
    <source>
        <dbReference type="Proteomes" id="UP001059041"/>
    </source>
</evidence>
<reference evidence="1" key="1">
    <citation type="submission" date="2021-02" db="EMBL/GenBank/DDBJ databases">
        <title>Comparative genomics reveals that relaxation of natural selection precedes convergent phenotypic evolution of cavefish.</title>
        <authorList>
            <person name="Peng Z."/>
        </authorList>
    </citation>
    <scope>NUCLEOTIDE SEQUENCE</scope>
    <source>
        <tissue evidence="1">Muscle</tissue>
    </source>
</reference>
<organism evidence="1 2">
    <name type="scientific">Triplophysa rosa</name>
    <name type="common">Cave loach</name>
    <dbReference type="NCBI Taxonomy" id="992332"/>
    <lineage>
        <taxon>Eukaryota</taxon>
        <taxon>Metazoa</taxon>
        <taxon>Chordata</taxon>
        <taxon>Craniata</taxon>
        <taxon>Vertebrata</taxon>
        <taxon>Euteleostomi</taxon>
        <taxon>Actinopterygii</taxon>
        <taxon>Neopterygii</taxon>
        <taxon>Teleostei</taxon>
        <taxon>Ostariophysi</taxon>
        <taxon>Cypriniformes</taxon>
        <taxon>Nemacheilidae</taxon>
        <taxon>Triplophysa</taxon>
    </lineage>
</organism>
<protein>
    <submittedName>
        <fullName evidence="1">Uncharacterized protein</fullName>
    </submittedName>
</protein>
<gene>
    <name evidence="1" type="ORF">IRJ41_021810</name>
</gene>
<accession>A0A9W7WD20</accession>
<dbReference type="AlphaFoldDB" id="A0A9W7WD20"/>
<evidence type="ECO:0000313" key="1">
    <source>
        <dbReference type="EMBL" id="KAI7795541.1"/>
    </source>
</evidence>